<dbReference type="InterPro" id="IPR029069">
    <property type="entry name" value="HotDog_dom_sf"/>
</dbReference>
<keyword evidence="4" id="KW-1185">Reference proteome</keyword>
<sequence length="354" mass="38717">MGVEMDKGLDQRVKANTGYESVEETKGWLGAGATTCEAQECLAPCNLIMEDLSKEDIDLALTQAYHQYSLFSYIRVIERLRGVHILQVGDIKASVSPDGLLIHEAAVVVHNKGQARVRRTISFILISTTFFAIGAYFAITYAPPIPTPFIMGSMPSDAETLELYSPDNDFAREVDEHIKNCALAQSLRANPDFVESRPHLKIPEELRSHNLTAGTLAGPGMIVVPPYYFNEKGGKSMVQIFYVGTDVSGHPGIVHGGFLATMLDEGLARCAFPAMQNKVGVTANLNINYLKPTMAGQFLVLRAKTTKVEGRKAWAEGWIESLEVAEGEEPVKLVEATALFVEPKHAKGHHMTSA</sequence>
<dbReference type="Gene3D" id="3.10.129.10">
    <property type="entry name" value="Hotdog Thioesterase"/>
    <property type="match status" value="1"/>
</dbReference>
<proteinExistence type="predicted"/>
<dbReference type="OrthoDB" id="506431at2759"/>
<dbReference type="RefSeq" id="XP_022502300.1">
    <property type="nucleotide sequence ID" value="XM_022641767.1"/>
</dbReference>
<reference evidence="3 4" key="1">
    <citation type="submission" date="2016-03" db="EMBL/GenBank/DDBJ databases">
        <title>The draft genome sequence of Fonsecaea nubica causative agent of cutaneous subcutaneous infection in human host.</title>
        <authorList>
            <person name="Costa F."/>
            <person name="Sybren D.H."/>
            <person name="Raittz R.T."/>
            <person name="Weiss V.A."/>
            <person name="Leao A.C."/>
            <person name="Gomes R."/>
            <person name="De Souza E.M."/>
            <person name="Pedrosa F.O."/>
            <person name="Steffens M.B."/>
            <person name="Bombassaro A."/>
            <person name="Tadra-Sfeir M.Z."/>
            <person name="Moreno L.F."/>
            <person name="Najafzadeh M.J."/>
            <person name="Felipe M.S."/>
            <person name="Teixeira M."/>
            <person name="Sun J."/>
            <person name="Xi L."/>
            <person name="Castro M.A."/>
            <person name="Vicente V.A."/>
        </authorList>
    </citation>
    <scope>NUCLEOTIDE SEQUENCE [LARGE SCALE GENOMIC DNA]</scope>
    <source>
        <strain evidence="3 4">CBS 269.64</strain>
    </source>
</reference>
<dbReference type="Pfam" id="PF03061">
    <property type="entry name" value="4HBT"/>
    <property type="match status" value="1"/>
</dbReference>
<keyword evidence="1" id="KW-0472">Membrane</keyword>
<organism evidence="3 4">
    <name type="scientific">Fonsecaea nubica</name>
    <dbReference type="NCBI Taxonomy" id="856822"/>
    <lineage>
        <taxon>Eukaryota</taxon>
        <taxon>Fungi</taxon>
        <taxon>Dikarya</taxon>
        <taxon>Ascomycota</taxon>
        <taxon>Pezizomycotina</taxon>
        <taxon>Eurotiomycetes</taxon>
        <taxon>Chaetothyriomycetidae</taxon>
        <taxon>Chaetothyriales</taxon>
        <taxon>Herpotrichiellaceae</taxon>
        <taxon>Fonsecaea</taxon>
    </lineage>
</organism>
<dbReference type="EMBL" id="LVCJ01000016">
    <property type="protein sequence ID" value="OAL37288.1"/>
    <property type="molecule type" value="Genomic_DNA"/>
</dbReference>
<protein>
    <recommendedName>
        <fullName evidence="2">Thioesterase domain-containing protein</fullName>
    </recommendedName>
</protein>
<gene>
    <name evidence="3" type="ORF">AYO20_03464</name>
</gene>
<evidence type="ECO:0000259" key="2">
    <source>
        <dbReference type="Pfam" id="PF03061"/>
    </source>
</evidence>
<accession>A0A178D5D9</accession>
<dbReference type="AlphaFoldDB" id="A0A178D5D9"/>
<comment type="caution">
    <text evidence="3">The sequence shown here is derived from an EMBL/GenBank/DDBJ whole genome shotgun (WGS) entry which is preliminary data.</text>
</comment>
<evidence type="ECO:0000313" key="4">
    <source>
        <dbReference type="Proteomes" id="UP000185904"/>
    </source>
</evidence>
<evidence type="ECO:0000313" key="3">
    <source>
        <dbReference type="EMBL" id="OAL37288.1"/>
    </source>
</evidence>
<dbReference type="SUPFAM" id="SSF54637">
    <property type="entry name" value="Thioesterase/thiol ester dehydrase-isomerase"/>
    <property type="match status" value="1"/>
</dbReference>
<dbReference type="PANTHER" id="PTHR47260:SF7">
    <property type="entry name" value="THIOESTERASE FAMILY PROTEIN (AFU_ORTHOLOGUE AFUA_1G10800)"/>
    <property type="match status" value="1"/>
</dbReference>
<name>A0A178D5D9_9EURO</name>
<feature type="domain" description="Thioesterase" evidence="2">
    <location>
        <begin position="252"/>
        <end position="312"/>
    </location>
</feature>
<keyword evidence="1" id="KW-1133">Transmembrane helix</keyword>
<dbReference type="InterPro" id="IPR052061">
    <property type="entry name" value="PTE-AB_protein"/>
</dbReference>
<evidence type="ECO:0000256" key="1">
    <source>
        <dbReference type="SAM" id="Phobius"/>
    </source>
</evidence>
<dbReference type="CDD" id="cd03443">
    <property type="entry name" value="PaaI_thioesterase"/>
    <property type="match status" value="1"/>
</dbReference>
<feature type="transmembrane region" description="Helical" evidence="1">
    <location>
        <begin position="120"/>
        <end position="139"/>
    </location>
</feature>
<dbReference type="PANTHER" id="PTHR47260">
    <property type="entry name" value="UPF0644 PROTEIN PB2B4.06"/>
    <property type="match status" value="1"/>
</dbReference>
<dbReference type="GeneID" id="34586886"/>
<keyword evidence="1" id="KW-0812">Transmembrane</keyword>
<dbReference type="InterPro" id="IPR006683">
    <property type="entry name" value="Thioestr_dom"/>
</dbReference>
<dbReference type="Proteomes" id="UP000185904">
    <property type="component" value="Unassembled WGS sequence"/>
</dbReference>